<evidence type="ECO:0000256" key="2">
    <source>
        <dbReference type="SAM" id="Phobius"/>
    </source>
</evidence>
<keyword evidence="5" id="KW-1185">Reference proteome</keyword>
<feature type="transmembrane region" description="Helical" evidence="2">
    <location>
        <begin position="12"/>
        <end position="39"/>
    </location>
</feature>
<evidence type="ECO:0000313" key="5">
    <source>
        <dbReference type="Proteomes" id="UP000634667"/>
    </source>
</evidence>
<sequence length="294" mass="32766">MAALRYFAHLRCLFSLLYTGSLYSGAILICGLLLGQVYAAEAAPQRVISLAPHITELVYAVGAGDKLIAVSDYSDYPEAAQRLPRVNSFAALNIEAILALKPDLVLAWRSGNPPHDLARLRDFGIRVEYSDPKTLDDIADELTQIGQWLGHATQGADAAMRTQQHLQALRANYQQQKSVKVFYAMSTEPLSTVANQAWPAQLLRGCGAENIFADAQNDYPQPQVEQILVRQPDVIVHASKRGSADPMLFWQRYPSIPAVRKQAFITLEPDWVYRPTPRMIAAMQQLCEQLALYR</sequence>
<gene>
    <name evidence="4" type="primary">btuF</name>
    <name evidence="4" type="ORF">GCM10008111_28960</name>
</gene>
<keyword evidence="2" id="KW-0472">Membrane</keyword>
<protein>
    <submittedName>
        <fullName evidence="4">Vitamin B12-binding protein</fullName>
    </submittedName>
</protein>
<dbReference type="InterPro" id="IPR002491">
    <property type="entry name" value="ABC_transptr_periplasmic_BD"/>
</dbReference>
<dbReference type="Gene3D" id="3.40.50.1980">
    <property type="entry name" value="Nitrogenase molybdenum iron protein domain"/>
    <property type="match status" value="2"/>
</dbReference>
<dbReference type="InterPro" id="IPR054828">
    <property type="entry name" value="Vit_B12_bind_prot"/>
</dbReference>
<accession>A0ABQ2WSY6</accession>
<dbReference type="PANTHER" id="PTHR30535:SF34">
    <property type="entry name" value="MOLYBDATE-BINDING PROTEIN MOLA"/>
    <property type="match status" value="1"/>
</dbReference>
<dbReference type="InterPro" id="IPR050902">
    <property type="entry name" value="ABC_Transporter_SBP"/>
</dbReference>
<dbReference type="EMBL" id="BMYR01000013">
    <property type="protein sequence ID" value="GGW71058.1"/>
    <property type="molecule type" value="Genomic_DNA"/>
</dbReference>
<feature type="domain" description="Fe/B12 periplasmic-binding" evidence="3">
    <location>
        <begin position="46"/>
        <end position="294"/>
    </location>
</feature>
<keyword evidence="2" id="KW-1133">Transmembrane helix</keyword>
<dbReference type="Pfam" id="PF01497">
    <property type="entry name" value="Peripla_BP_2"/>
    <property type="match status" value="1"/>
</dbReference>
<proteinExistence type="predicted"/>
<keyword evidence="2" id="KW-0812">Transmembrane</keyword>
<name>A0ABQ2WSY6_9ALTE</name>
<evidence type="ECO:0000256" key="1">
    <source>
        <dbReference type="ARBA" id="ARBA00022729"/>
    </source>
</evidence>
<dbReference type="NCBIfam" id="NF038402">
    <property type="entry name" value="TroA_like"/>
    <property type="match status" value="1"/>
</dbReference>
<dbReference type="SUPFAM" id="SSF53807">
    <property type="entry name" value="Helical backbone' metal receptor"/>
    <property type="match status" value="1"/>
</dbReference>
<dbReference type="NCBIfam" id="NF002894">
    <property type="entry name" value="PRK03379.1"/>
    <property type="match status" value="1"/>
</dbReference>
<keyword evidence="1" id="KW-0732">Signal</keyword>
<evidence type="ECO:0000259" key="3">
    <source>
        <dbReference type="PROSITE" id="PS50983"/>
    </source>
</evidence>
<dbReference type="CDD" id="cd01144">
    <property type="entry name" value="BtuF"/>
    <property type="match status" value="1"/>
</dbReference>
<organism evidence="4 5">
    <name type="scientific">Alishewanella tabrizica</name>
    <dbReference type="NCBI Taxonomy" id="671278"/>
    <lineage>
        <taxon>Bacteria</taxon>
        <taxon>Pseudomonadati</taxon>
        <taxon>Pseudomonadota</taxon>
        <taxon>Gammaproteobacteria</taxon>
        <taxon>Alteromonadales</taxon>
        <taxon>Alteromonadaceae</taxon>
        <taxon>Alishewanella</taxon>
    </lineage>
</organism>
<reference evidence="5" key="1">
    <citation type="journal article" date="2019" name="Int. J. Syst. Evol. Microbiol.">
        <title>The Global Catalogue of Microorganisms (GCM) 10K type strain sequencing project: providing services to taxonomists for standard genome sequencing and annotation.</title>
        <authorList>
            <consortium name="The Broad Institute Genomics Platform"/>
            <consortium name="The Broad Institute Genome Sequencing Center for Infectious Disease"/>
            <person name="Wu L."/>
            <person name="Ma J."/>
        </authorList>
    </citation>
    <scope>NUCLEOTIDE SEQUENCE [LARGE SCALE GENOMIC DNA]</scope>
    <source>
        <strain evidence="5">KCTC 23723</strain>
    </source>
</reference>
<dbReference type="Proteomes" id="UP000634667">
    <property type="component" value="Unassembled WGS sequence"/>
</dbReference>
<dbReference type="PROSITE" id="PS50983">
    <property type="entry name" value="FE_B12_PBP"/>
    <property type="match status" value="1"/>
</dbReference>
<comment type="caution">
    <text evidence="4">The sequence shown here is derived from an EMBL/GenBank/DDBJ whole genome shotgun (WGS) entry which is preliminary data.</text>
</comment>
<dbReference type="PANTHER" id="PTHR30535">
    <property type="entry name" value="VITAMIN B12-BINDING PROTEIN"/>
    <property type="match status" value="1"/>
</dbReference>
<evidence type="ECO:0000313" key="4">
    <source>
        <dbReference type="EMBL" id="GGW71058.1"/>
    </source>
</evidence>